<evidence type="ECO:0000313" key="3">
    <source>
        <dbReference type="Proteomes" id="UP000287124"/>
    </source>
</evidence>
<organism evidence="2 3">
    <name type="scientific">Fusarium euwallaceae</name>
    <dbReference type="NCBI Taxonomy" id="1147111"/>
    <lineage>
        <taxon>Eukaryota</taxon>
        <taxon>Fungi</taxon>
        <taxon>Dikarya</taxon>
        <taxon>Ascomycota</taxon>
        <taxon>Pezizomycotina</taxon>
        <taxon>Sordariomycetes</taxon>
        <taxon>Hypocreomycetidae</taxon>
        <taxon>Hypocreales</taxon>
        <taxon>Nectriaceae</taxon>
        <taxon>Fusarium</taxon>
        <taxon>Fusarium solani species complex</taxon>
    </lineage>
</organism>
<evidence type="ECO:0000256" key="1">
    <source>
        <dbReference type="SAM" id="SignalP"/>
    </source>
</evidence>
<dbReference type="Proteomes" id="UP000287124">
    <property type="component" value="Unassembled WGS sequence"/>
</dbReference>
<dbReference type="EMBL" id="MIKF01000015">
    <property type="protein sequence ID" value="RTE83557.1"/>
    <property type="molecule type" value="Genomic_DNA"/>
</dbReference>
<dbReference type="AlphaFoldDB" id="A0A430M6G4"/>
<proteinExistence type="predicted"/>
<feature type="chain" id="PRO_5019484969" evidence="1">
    <location>
        <begin position="26"/>
        <end position="82"/>
    </location>
</feature>
<accession>A0A430M6G4</accession>
<keyword evidence="3" id="KW-1185">Reference proteome</keyword>
<protein>
    <submittedName>
        <fullName evidence="2">Uncharacterized protein</fullName>
    </submittedName>
</protein>
<reference evidence="2 3" key="1">
    <citation type="submission" date="2017-06" db="EMBL/GenBank/DDBJ databases">
        <title>Comparative genomic analysis of Ambrosia Fusariam Clade fungi.</title>
        <authorList>
            <person name="Stajich J.E."/>
            <person name="Carrillo J."/>
            <person name="Kijimoto T."/>
            <person name="Eskalen A."/>
            <person name="O'Donnell K."/>
            <person name="Kasson M."/>
        </authorList>
    </citation>
    <scope>NUCLEOTIDE SEQUENCE [LARGE SCALE GENOMIC DNA]</scope>
    <source>
        <strain evidence="2 3">UCR1854</strain>
    </source>
</reference>
<gene>
    <name evidence="2" type="ORF">BHE90_001956</name>
</gene>
<evidence type="ECO:0000313" key="2">
    <source>
        <dbReference type="EMBL" id="RTE83557.1"/>
    </source>
</evidence>
<sequence>MKFSALSLFTLASLAIAAPAPEANGDEMSLSDVTKLIEKGEAKVEIANAKECKYRCCNNFAIYEHYGKLNGWLGVVITWRCS</sequence>
<name>A0A430M6G4_9HYPO</name>
<keyword evidence="1" id="KW-0732">Signal</keyword>
<comment type="caution">
    <text evidence="2">The sequence shown here is derived from an EMBL/GenBank/DDBJ whole genome shotgun (WGS) entry which is preliminary data.</text>
</comment>
<feature type="signal peptide" evidence="1">
    <location>
        <begin position="1"/>
        <end position="25"/>
    </location>
</feature>